<reference evidence="1 2" key="1">
    <citation type="submission" date="2016-09" db="EMBL/GenBank/DDBJ databases">
        <title>Draft genome sequence of the soil isolate, Lysinibacillus fusiformis M5, a potential hypoxanthine producer.</title>
        <authorList>
            <person name="Gallegos-Monterrosa R."/>
            <person name="Maroti G."/>
            <person name="Balint B."/>
            <person name="Kovacs A.T."/>
        </authorList>
    </citation>
    <scope>NUCLEOTIDE SEQUENCE [LARGE SCALE GENOMIC DNA]</scope>
    <source>
        <strain evidence="1 2">M5</strain>
    </source>
</reference>
<gene>
    <name evidence="1" type="ORF">BG258_07525</name>
</gene>
<dbReference type="Proteomes" id="UP000094784">
    <property type="component" value="Unassembled WGS sequence"/>
</dbReference>
<sequence>MNKDRSKNAHLGERFFCGGGSVRGRLVERKLEVTDRSWKVTDRVPIVADRPEKSRITCSK</sequence>
<evidence type="ECO:0000313" key="2">
    <source>
        <dbReference type="Proteomes" id="UP000094784"/>
    </source>
</evidence>
<proteinExistence type="predicted"/>
<dbReference type="EMBL" id="MECQ01000001">
    <property type="protein sequence ID" value="ODV55760.1"/>
    <property type="molecule type" value="Genomic_DNA"/>
</dbReference>
<comment type="caution">
    <text evidence="1">The sequence shown here is derived from an EMBL/GenBank/DDBJ whole genome shotgun (WGS) entry which is preliminary data.</text>
</comment>
<name>A0A1E4R5L3_9BACI</name>
<dbReference type="AlphaFoldDB" id="A0A1E4R5L3"/>
<protein>
    <submittedName>
        <fullName evidence="1">Uncharacterized protein</fullName>
    </submittedName>
</protein>
<accession>A0A1E4R5L3</accession>
<organism evidence="1 2">
    <name type="scientific">Lysinibacillus fusiformis</name>
    <dbReference type="NCBI Taxonomy" id="28031"/>
    <lineage>
        <taxon>Bacteria</taxon>
        <taxon>Bacillati</taxon>
        <taxon>Bacillota</taxon>
        <taxon>Bacilli</taxon>
        <taxon>Bacillales</taxon>
        <taxon>Bacillaceae</taxon>
        <taxon>Lysinibacillus</taxon>
    </lineage>
</organism>
<evidence type="ECO:0000313" key="1">
    <source>
        <dbReference type="EMBL" id="ODV55760.1"/>
    </source>
</evidence>